<evidence type="ECO:0000313" key="3">
    <source>
        <dbReference type="Proteomes" id="UP001193389"/>
    </source>
</evidence>
<dbReference type="Gene3D" id="2.60.40.4070">
    <property type="match status" value="1"/>
</dbReference>
<keyword evidence="3" id="KW-1185">Reference proteome</keyword>
<protein>
    <recommendedName>
        <fullName evidence="4">LTD domain-containing protein</fullName>
    </recommendedName>
</protein>
<evidence type="ECO:0000313" key="2">
    <source>
        <dbReference type="EMBL" id="BBE18538.1"/>
    </source>
</evidence>
<proteinExistence type="predicted"/>
<dbReference type="InterPro" id="IPR014755">
    <property type="entry name" value="Cu-Rt/internalin_Ig-like"/>
</dbReference>
<dbReference type="RefSeq" id="WP_318346865.1">
    <property type="nucleotide sequence ID" value="NZ_AP018694.1"/>
</dbReference>
<sequence length="605" mass="66815">MHKSDLNSFAKIENLNRNDTISTFFSDDFENNSISGWKQTADWEVSAAEKISGTVSLKHSTLAASGNSAIFHTANSDLNSSDIEWSFTLKNGNWDPSSANRFWFYLCADTIQTDLISGWAVGINLSGSSDLLELWRIRNGKADSLIVQSDLDWNASTLATITAKRAVRGVWTLNYHKSGEAKSKTFTGNDPFATAFKNIGIYFNFTPTRAGQLWIDDISVVQLATELFIQKLTLIDSKTLTLTFNKPINPSSIRSQNFKLTDETGENIPINQAMATKGSDKSIDVSFGKTSGIELSLSVSGISDLSWKIMNPDTKTFSYAFTPEVGSILINEVLFNPFSGGTDFVELVNVSEQAIPVSRLRLSTRDDALALKQIYPISAEKRYLKPGEFLVCTKDPTIVASQYITNNPVSFCAMKSFPSYSDDFGTVVLLNDSLEILDEFSYSAKMHSPFLANEEGVSLERISLEKPTNEPTNWASAASSVGFATPGLPNSQAGSETKIQDEITPEPKAFSPNDDGYNDELTIKFKLSKPGYIANVRIFDSVGRQVRFLIKNQSLAQEGNWLWDGRDESGQKLTIGVYIILVEVFDQGGQTKAFKKTCTLTDRLE</sequence>
<dbReference type="EMBL" id="AP018694">
    <property type="protein sequence ID" value="BBE18538.1"/>
    <property type="molecule type" value="Genomic_DNA"/>
</dbReference>
<name>A0A5K7SAC9_9BACT</name>
<dbReference type="Pfam" id="PF13585">
    <property type="entry name" value="CHU_C"/>
    <property type="match status" value="1"/>
</dbReference>
<dbReference type="Gene3D" id="2.60.40.1220">
    <property type="match status" value="1"/>
</dbReference>
<reference evidence="2" key="1">
    <citation type="journal article" date="2020" name="Int. J. Syst. Evol. Microbiol.">
        <title>Aquipluma nitroreducens gen. nov. sp. nov., a novel facultatively anaerobic bacterium isolated from a freshwater lake.</title>
        <authorList>
            <person name="Watanabe M."/>
            <person name="Kojima H."/>
            <person name="Fukui M."/>
        </authorList>
    </citation>
    <scope>NUCLEOTIDE SEQUENCE</scope>
    <source>
        <strain evidence="2">MeG22</strain>
    </source>
</reference>
<evidence type="ECO:0008006" key="4">
    <source>
        <dbReference type="Google" id="ProtNLM"/>
    </source>
</evidence>
<accession>A0A5K7SAC9</accession>
<evidence type="ECO:0000256" key="1">
    <source>
        <dbReference type="ARBA" id="ARBA00022729"/>
    </source>
</evidence>
<organism evidence="2 3">
    <name type="scientific">Aquipluma nitroreducens</name>
    <dbReference type="NCBI Taxonomy" id="2010828"/>
    <lineage>
        <taxon>Bacteria</taxon>
        <taxon>Pseudomonadati</taxon>
        <taxon>Bacteroidota</taxon>
        <taxon>Bacteroidia</taxon>
        <taxon>Marinilabiliales</taxon>
        <taxon>Prolixibacteraceae</taxon>
        <taxon>Aquipluma</taxon>
    </lineage>
</organism>
<dbReference type="Proteomes" id="UP001193389">
    <property type="component" value="Chromosome"/>
</dbReference>
<keyword evidence="1" id="KW-0732">Signal</keyword>
<gene>
    <name evidence="2" type="ORF">AQPE_2700</name>
</gene>
<dbReference type="KEGG" id="anf:AQPE_2700"/>
<dbReference type="AlphaFoldDB" id="A0A5K7SAC9"/>